<dbReference type="SUPFAM" id="SSF46785">
    <property type="entry name" value="Winged helix' DNA-binding domain"/>
    <property type="match status" value="1"/>
</dbReference>
<dbReference type="Gene3D" id="3.40.190.10">
    <property type="entry name" value="Periplasmic binding protein-like II"/>
    <property type="match status" value="2"/>
</dbReference>
<dbReference type="AlphaFoldDB" id="A0A157SJI5"/>
<dbReference type="SUPFAM" id="SSF53850">
    <property type="entry name" value="Periplasmic binding protein-like II"/>
    <property type="match status" value="1"/>
</dbReference>
<organism evidence="7 8">
    <name type="scientific">Bordetella ansorpii</name>
    <dbReference type="NCBI Taxonomy" id="288768"/>
    <lineage>
        <taxon>Bacteria</taxon>
        <taxon>Pseudomonadati</taxon>
        <taxon>Pseudomonadota</taxon>
        <taxon>Betaproteobacteria</taxon>
        <taxon>Burkholderiales</taxon>
        <taxon>Alcaligenaceae</taxon>
        <taxon>Bordetella</taxon>
    </lineage>
</organism>
<feature type="compositionally biased region" description="Low complexity" evidence="5">
    <location>
        <begin position="318"/>
        <end position="338"/>
    </location>
</feature>
<dbReference type="OrthoDB" id="9178397at2"/>
<dbReference type="Proteomes" id="UP000076848">
    <property type="component" value="Unassembled WGS sequence"/>
</dbReference>
<evidence type="ECO:0000256" key="1">
    <source>
        <dbReference type="ARBA" id="ARBA00009437"/>
    </source>
</evidence>
<dbReference type="InterPro" id="IPR058163">
    <property type="entry name" value="LysR-type_TF_proteobact-type"/>
</dbReference>
<evidence type="ECO:0000256" key="2">
    <source>
        <dbReference type="ARBA" id="ARBA00023015"/>
    </source>
</evidence>
<dbReference type="InterPro" id="IPR005119">
    <property type="entry name" value="LysR_subst-bd"/>
</dbReference>
<keyword evidence="4" id="KW-0804">Transcription</keyword>
<evidence type="ECO:0000313" key="7">
    <source>
        <dbReference type="EMBL" id="SAI70076.1"/>
    </source>
</evidence>
<evidence type="ECO:0000256" key="3">
    <source>
        <dbReference type="ARBA" id="ARBA00023125"/>
    </source>
</evidence>
<name>A0A157SJI5_9BORD</name>
<evidence type="ECO:0000256" key="5">
    <source>
        <dbReference type="SAM" id="MobiDB-lite"/>
    </source>
</evidence>
<dbReference type="Pfam" id="PF03466">
    <property type="entry name" value="LysR_substrate"/>
    <property type="match status" value="1"/>
</dbReference>
<feature type="region of interest" description="Disordered" evidence="5">
    <location>
        <begin position="290"/>
        <end position="338"/>
    </location>
</feature>
<reference evidence="7 8" key="1">
    <citation type="submission" date="2016-04" db="EMBL/GenBank/DDBJ databases">
        <authorList>
            <consortium name="Pathogen Informatics"/>
        </authorList>
    </citation>
    <scope>NUCLEOTIDE SEQUENCE [LARGE SCALE GENOMIC DNA]</scope>
    <source>
        <strain evidence="7 8">H050680373</strain>
    </source>
</reference>
<dbReference type="PANTHER" id="PTHR30537">
    <property type="entry name" value="HTH-TYPE TRANSCRIPTIONAL REGULATOR"/>
    <property type="match status" value="1"/>
</dbReference>
<dbReference type="PROSITE" id="PS50931">
    <property type="entry name" value="HTH_LYSR"/>
    <property type="match status" value="1"/>
</dbReference>
<comment type="similarity">
    <text evidence="1">Belongs to the LysR transcriptional regulatory family.</text>
</comment>
<protein>
    <submittedName>
        <fullName evidence="7">LysR family transcriptional regulator</fullName>
    </submittedName>
</protein>
<dbReference type="STRING" id="288768.SAMEA3906486_02881"/>
<dbReference type="InterPro" id="IPR036390">
    <property type="entry name" value="WH_DNA-bd_sf"/>
</dbReference>
<dbReference type="GO" id="GO:0003700">
    <property type="term" value="F:DNA-binding transcription factor activity"/>
    <property type="evidence" value="ECO:0007669"/>
    <property type="project" value="InterPro"/>
</dbReference>
<evidence type="ECO:0000313" key="8">
    <source>
        <dbReference type="Proteomes" id="UP000076848"/>
    </source>
</evidence>
<dbReference type="InterPro" id="IPR000847">
    <property type="entry name" value="LysR_HTH_N"/>
</dbReference>
<proteinExistence type="inferred from homology"/>
<feature type="domain" description="HTH lysR-type" evidence="6">
    <location>
        <begin position="5"/>
        <end position="62"/>
    </location>
</feature>
<dbReference type="EMBL" id="FKIF01000006">
    <property type="protein sequence ID" value="SAI70076.1"/>
    <property type="molecule type" value="Genomic_DNA"/>
</dbReference>
<dbReference type="InterPro" id="IPR036388">
    <property type="entry name" value="WH-like_DNA-bd_sf"/>
</dbReference>
<gene>
    <name evidence="7" type="primary">gcvA_9</name>
    <name evidence="7" type="ORF">SAMEA3906486_02881</name>
</gene>
<keyword evidence="3" id="KW-0238">DNA-binding</keyword>
<dbReference type="GO" id="GO:0043565">
    <property type="term" value="F:sequence-specific DNA binding"/>
    <property type="evidence" value="ECO:0007669"/>
    <property type="project" value="TreeGrafter"/>
</dbReference>
<dbReference type="GO" id="GO:0006351">
    <property type="term" value="P:DNA-templated transcription"/>
    <property type="evidence" value="ECO:0007669"/>
    <property type="project" value="TreeGrafter"/>
</dbReference>
<keyword evidence="8" id="KW-1185">Reference proteome</keyword>
<dbReference type="RefSeq" id="WP_066128074.1">
    <property type="nucleotide sequence ID" value="NZ_FKIF01000006.1"/>
</dbReference>
<keyword evidence="2" id="KW-0805">Transcription regulation</keyword>
<accession>A0A157SJI5</accession>
<dbReference type="Gene3D" id="1.10.10.10">
    <property type="entry name" value="Winged helix-like DNA-binding domain superfamily/Winged helix DNA-binding domain"/>
    <property type="match status" value="1"/>
</dbReference>
<evidence type="ECO:0000256" key="4">
    <source>
        <dbReference type="ARBA" id="ARBA00023163"/>
    </source>
</evidence>
<sequence length="338" mass="36419">MRIPVPLNALRAFEAAARHLSIKDAALELAVTPSAVSHQLRTLEDMLGVELLRRIGTRLELTSAGRRLAPGLNEGFALIAEGVGSLREERRDGPLRVNMLPTFATNWLSPRLSLYPFERRGFSLDISTTQDDVDLAAGVADAGIWYGDGQWAGLQADLLFEATIDLYARPGFATGSRRERLKQIARANLFVSRHCLTWRRWMDSLPGGPFEPAVVTRVDSGGLTMQAAADGAGVSIAVCELAESAVRLGRLASVFDHPVSAGVGFWLVYPEALSEDRRLDNLRGWLREQVDGQARNEGSEHATDDTSSAKDGPAQSTASPAAKPRSAAACASPVSSMS</sequence>
<evidence type="ECO:0000259" key="6">
    <source>
        <dbReference type="PROSITE" id="PS50931"/>
    </source>
</evidence>
<dbReference type="Pfam" id="PF00126">
    <property type="entry name" value="HTH_1"/>
    <property type="match status" value="1"/>
</dbReference>
<feature type="compositionally biased region" description="Basic and acidic residues" evidence="5">
    <location>
        <begin position="297"/>
        <end position="308"/>
    </location>
</feature>
<dbReference type="PANTHER" id="PTHR30537:SF79">
    <property type="entry name" value="TRANSCRIPTIONAL REGULATOR-RELATED"/>
    <property type="match status" value="1"/>
</dbReference>